<proteinExistence type="predicted"/>
<dbReference type="Proteomes" id="UP000237194">
    <property type="component" value="Unassembled WGS sequence"/>
</dbReference>
<reference evidence="1 2" key="2">
    <citation type="submission" date="2018-03" db="EMBL/GenBank/DDBJ databases">
        <title>Draft genome of Pseudomonas putida strain KT-27.</title>
        <authorList>
            <person name="Yoshizawa S."/>
            <person name="Khan N.H."/>
            <person name="Nishimura M."/>
            <person name="Chiura H.X."/>
            <person name="Ogura Y."/>
            <person name="Hayashi T."/>
            <person name="Kogure K."/>
        </authorList>
    </citation>
    <scope>NUCLEOTIDE SEQUENCE [LARGE SCALE GENOMIC DNA]</scope>
    <source>
        <strain evidence="1 2">KT-27</strain>
    </source>
</reference>
<accession>A0A2S3WDA7</accession>
<dbReference type="AlphaFoldDB" id="A0A2S3WDA7"/>
<evidence type="ECO:0000313" key="2">
    <source>
        <dbReference type="Proteomes" id="UP000237194"/>
    </source>
</evidence>
<protein>
    <submittedName>
        <fullName evidence="1">Uncharacterized protein</fullName>
    </submittedName>
</protein>
<evidence type="ECO:0000313" key="1">
    <source>
        <dbReference type="EMBL" id="POF88881.1"/>
    </source>
</evidence>
<sequence>MDRAYWLALGGRAAQDIYAWSAFVAATEFLWQDAALVKDSDAWQALWFELEVVNALALAEWDEQGRPGDWSVRWGKDYQQDAAELAGRLLALLA</sequence>
<name>A0A2S3WDA7_PSEPU</name>
<dbReference type="EMBL" id="MIND01000018">
    <property type="protein sequence ID" value="POF88881.1"/>
    <property type="molecule type" value="Genomic_DNA"/>
</dbReference>
<organism evidence="1 2">
    <name type="scientific">Pseudomonas putida</name>
    <name type="common">Arthrobacter siderocapsulatus</name>
    <dbReference type="NCBI Taxonomy" id="303"/>
    <lineage>
        <taxon>Bacteria</taxon>
        <taxon>Pseudomonadati</taxon>
        <taxon>Pseudomonadota</taxon>
        <taxon>Gammaproteobacteria</taxon>
        <taxon>Pseudomonadales</taxon>
        <taxon>Pseudomonadaceae</taxon>
        <taxon>Pseudomonas</taxon>
    </lineage>
</organism>
<reference evidence="1 2" key="1">
    <citation type="submission" date="2016-08" db="EMBL/GenBank/DDBJ databases">
        <authorList>
            <person name="Seilhamer J.J."/>
        </authorList>
    </citation>
    <scope>NUCLEOTIDE SEQUENCE [LARGE SCALE GENOMIC DNA]</scope>
    <source>
        <strain evidence="1 2">KT-27</strain>
    </source>
</reference>
<comment type="caution">
    <text evidence="1">The sequence shown here is derived from an EMBL/GenBank/DDBJ whole genome shotgun (WGS) entry which is preliminary data.</text>
</comment>
<gene>
    <name evidence="1" type="ORF">BGP80_13265</name>
</gene>